<dbReference type="PANTHER" id="PTHR34473:SF2">
    <property type="entry name" value="UPF0699 TRANSMEMBRANE PROTEIN YDBT"/>
    <property type="match status" value="1"/>
</dbReference>
<evidence type="ECO:0000256" key="2">
    <source>
        <dbReference type="SAM" id="Phobius"/>
    </source>
</evidence>
<dbReference type="PIRSF" id="PIRSF026631">
    <property type="entry name" value="UCP026631"/>
    <property type="match status" value="1"/>
</dbReference>
<feature type="domain" description="YdbS-like PH" evidence="3">
    <location>
        <begin position="298"/>
        <end position="377"/>
    </location>
</feature>
<evidence type="ECO:0000256" key="1">
    <source>
        <dbReference type="SAM" id="MobiDB-lite"/>
    </source>
</evidence>
<feature type="transmembrane region" description="Helical" evidence="2">
    <location>
        <begin position="269"/>
        <end position="287"/>
    </location>
</feature>
<protein>
    <recommendedName>
        <fullName evidence="3">YdbS-like PH domain-containing protein</fullName>
    </recommendedName>
</protein>
<dbReference type="InterPro" id="IPR005182">
    <property type="entry name" value="YdbS-like_PH"/>
</dbReference>
<dbReference type="EMBL" id="BJUA01000010">
    <property type="protein sequence ID" value="GEK18492.1"/>
    <property type="molecule type" value="Genomic_DNA"/>
</dbReference>
<comment type="caution">
    <text evidence="4">The sequence shown here is derived from an EMBL/GenBank/DDBJ whole genome shotgun (WGS) entry which is preliminary data.</text>
</comment>
<evidence type="ECO:0000313" key="4">
    <source>
        <dbReference type="EMBL" id="GEK18492.1"/>
    </source>
</evidence>
<dbReference type="Proteomes" id="UP000321386">
    <property type="component" value="Unassembled WGS sequence"/>
</dbReference>
<reference evidence="4 5" key="1">
    <citation type="submission" date="2019-07" db="EMBL/GenBank/DDBJ databases">
        <title>Whole genome shotgun sequence of Cellulomonas persica NBRC 101101.</title>
        <authorList>
            <person name="Hosoyama A."/>
            <person name="Uohara A."/>
            <person name="Ohji S."/>
            <person name="Ichikawa N."/>
        </authorList>
    </citation>
    <scope>NUCLEOTIDE SEQUENCE [LARGE SCALE GENOMIC DNA]</scope>
    <source>
        <strain evidence="4 5">NBRC 101101</strain>
    </source>
</reference>
<evidence type="ECO:0000313" key="5">
    <source>
        <dbReference type="Proteomes" id="UP000321386"/>
    </source>
</evidence>
<feature type="compositionally biased region" description="Low complexity" evidence="1">
    <location>
        <begin position="173"/>
        <end position="182"/>
    </location>
</feature>
<feature type="domain" description="YdbS-like PH" evidence="3">
    <location>
        <begin position="80"/>
        <end position="158"/>
    </location>
</feature>
<dbReference type="PANTHER" id="PTHR34473">
    <property type="entry name" value="UPF0699 TRANSMEMBRANE PROTEIN YDBS"/>
    <property type="match status" value="1"/>
</dbReference>
<organism evidence="4 5">
    <name type="scientific">Cellulomonas persica</name>
    <dbReference type="NCBI Taxonomy" id="76861"/>
    <lineage>
        <taxon>Bacteria</taxon>
        <taxon>Bacillati</taxon>
        <taxon>Actinomycetota</taxon>
        <taxon>Actinomycetes</taxon>
        <taxon>Micrococcales</taxon>
        <taxon>Cellulomonadaceae</taxon>
        <taxon>Cellulomonas</taxon>
    </lineage>
</organism>
<feature type="domain" description="YdbS-like PH" evidence="3">
    <location>
        <begin position="419"/>
        <end position="495"/>
    </location>
</feature>
<sequence>MNASVHDEHVPDEAWRRVHPVTPALKGWKSVVAVVVIVGYQAADDVRSAADLLGGPGWLIALGIVLLVALVGWGYAAIAWRHMRFAVTDEAVHLHSGVLFRTQRQARLDRLQAVDVVQPLVARLVGLAELRLEVAGGSGSGVQLAYLREPDAQALRSELLALAAGLRRPTAATAPAAHAPGTVSTPVDPTAHAPADVGTPDATGSTSAASPVPVPPASSIPAFEEAPEQEVYSLPMPRLLAATLRSATVVGLVVLVIGAVVAAAVSRDLGALAVLFPAFVGFGGALWGRVNAGASFRAALSPDGIRLRHGLTEQRAQTVPPGRVQAVQLTQPLWWRRKDWWKVDINVAGYGQGEDASRATVLHPVATRDEAATALWLVLPDLGVPEPRALVDAALSGVDDEGGFTPAPRRARWVDPVSWRRHGVRVTRTALVIRSGRLIRQVAVVPHERTQSLGMEQGPLQRRLGLASFVVHSTPGPVAPRVDHLDGRVAAALLDEQAERARTARATARAEQWMRERS</sequence>
<dbReference type="Pfam" id="PF03703">
    <property type="entry name" value="bPH_2"/>
    <property type="match status" value="3"/>
</dbReference>
<feature type="transmembrane region" description="Helical" evidence="2">
    <location>
        <begin position="242"/>
        <end position="263"/>
    </location>
</feature>
<dbReference type="RefSeq" id="WP_146806729.1">
    <property type="nucleotide sequence ID" value="NZ_BJUA01000010.1"/>
</dbReference>
<dbReference type="InterPro" id="IPR014529">
    <property type="entry name" value="UCP026631"/>
</dbReference>
<keyword evidence="2" id="KW-0812">Transmembrane</keyword>
<dbReference type="OrthoDB" id="3190163at2"/>
<dbReference type="AlphaFoldDB" id="A0A510UUY6"/>
<keyword evidence="2" id="KW-1133">Transmembrane helix</keyword>
<name>A0A510UUY6_9CELL</name>
<accession>A0A510UUY6</accession>
<evidence type="ECO:0000259" key="3">
    <source>
        <dbReference type="Pfam" id="PF03703"/>
    </source>
</evidence>
<proteinExistence type="predicted"/>
<keyword evidence="5" id="KW-1185">Reference proteome</keyword>
<keyword evidence="2" id="KW-0472">Membrane</keyword>
<feature type="transmembrane region" description="Helical" evidence="2">
    <location>
        <begin position="58"/>
        <end position="78"/>
    </location>
</feature>
<feature type="region of interest" description="Disordered" evidence="1">
    <location>
        <begin position="173"/>
        <end position="216"/>
    </location>
</feature>
<gene>
    <name evidence="4" type="ORF">CPE01_22250</name>
</gene>